<comment type="similarity">
    <text evidence="1">Belongs to the putative lipase ROG1 family.</text>
</comment>
<evidence type="ECO:0000313" key="4">
    <source>
        <dbReference type="Proteomes" id="UP000193648"/>
    </source>
</evidence>
<dbReference type="AlphaFoldDB" id="A0A1Y2G8X6"/>
<gene>
    <name evidence="3" type="ORF">BCR41DRAFT_363802</name>
</gene>
<dbReference type="OrthoDB" id="5592486at2759"/>
<dbReference type="GO" id="GO:0016787">
    <property type="term" value="F:hydrolase activity"/>
    <property type="evidence" value="ECO:0007669"/>
    <property type="project" value="UniProtKB-KW"/>
</dbReference>
<evidence type="ECO:0000256" key="1">
    <source>
        <dbReference type="ARBA" id="ARBA00007920"/>
    </source>
</evidence>
<dbReference type="GeneID" id="33567792"/>
<protein>
    <submittedName>
        <fullName evidence="3">Alpha/Beta hydrolase protein</fullName>
    </submittedName>
</protein>
<evidence type="ECO:0000259" key="2">
    <source>
        <dbReference type="Pfam" id="PF05057"/>
    </source>
</evidence>
<dbReference type="SUPFAM" id="SSF53474">
    <property type="entry name" value="alpha/beta-Hydrolases"/>
    <property type="match status" value="1"/>
</dbReference>
<dbReference type="Gene3D" id="3.40.50.1820">
    <property type="entry name" value="alpha/beta hydrolase"/>
    <property type="match status" value="1"/>
</dbReference>
<dbReference type="Pfam" id="PF05057">
    <property type="entry name" value="DUF676"/>
    <property type="match status" value="1"/>
</dbReference>
<dbReference type="EMBL" id="MCFF01000066">
    <property type="protein sequence ID" value="ORY99690.1"/>
    <property type="molecule type" value="Genomic_DNA"/>
</dbReference>
<feature type="domain" description="DUF676" evidence="2">
    <location>
        <begin position="174"/>
        <end position="232"/>
    </location>
</feature>
<reference evidence="3 4" key="1">
    <citation type="submission" date="2016-07" db="EMBL/GenBank/DDBJ databases">
        <title>Pervasive Adenine N6-methylation of Active Genes in Fungi.</title>
        <authorList>
            <consortium name="DOE Joint Genome Institute"/>
            <person name="Mondo S.J."/>
            <person name="Dannebaum R.O."/>
            <person name="Kuo R.C."/>
            <person name="Labutti K."/>
            <person name="Haridas S."/>
            <person name="Kuo A."/>
            <person name="Salamov A."/>
            <person name="Ahrendt S.R."/>
            <person name="Lipzen A."/>
            <person name="Sullivan W."/>
            <person name="Andreopoulos W.B."/>
            <person name="Clum A."/>
            <person name="Lindquist E."/>
            <person name="Daum C."/>
            <person name="Ramamoorthy G.K."/>
            <person name="Gryganskyi A."/>
            <person name="Culley D."/>
            <person name="Magnuson J.K."/>
            <person name="James T.Y."/>
            <person name="O'Malley M.A."/>
            <person name="Stajich J.E."/>
            <person name="Spatafora J.W."/>
            <person name="Visel A."/>
            <person name="Grigoriev I.V."/>
        </authorList>
    </citation>
    <scope>NUCLEOTIDE SEQUENCE [LARGE SCALE GENOMIC DNA]</scope>
    <source>
        <strain evidence="3 4">NRRL 3116</strain>
    </source>
</reference>
<organism evidence="3 4">
    <name type="scientific">Lobosporangium transversale</name>
    <dbReference type="NCBI Taxonomy" id="64571"/>
    <lineage>
        <taxon>Eukaryota</taxon>
        <taxon>Fungi</taxon>
        <taxon>Fungi incertae sedis</taxon>
        <taxon>Mucoromycota</taxon>
        <taxon>Mortierellomycotina</taxon>
        <taxon>Mortierellomycetes</taxon>
        <taxon>Mortierellales</taxon>
        <taxon>Mortierellaceae</taxon>
        <taxon>Lobosporangium</taxon>
    </lineage>
</organism>
<accession>A0A1Y2G8X6</accession>
<dbReference type="PANTHER" id="PTHR11440">
    <property type="entry name" value="LECITHIN-CHOLESTEROL ACYLTRANSFERASE-RELATED"/>
    <property type="match status" value="1"/>
</dbReference>
<comment type="caution">
    <text evidence="3">The sequence shown here is derived from an EMBL/GenBank/DDBJ whole genome shotgun (WGS) entry which is preliminary data.</text>
</comment>
<dbReference type="STRING" id="64571.A0A1Y2G8X6"/>
<keyword evidence="3" id="KW-0378">Hydrolase</keyword>
<dbReference type="InterPro" id="IPR007751">
    <property type="entry name" value="DUF676_lipase-like"/>
</dbReference>
<dbReference type="RefSeq" id="XP_021875954.1">
    <property type="nucleotide sequence ID" value="XM_022025949.1"/>
</dbReference>
<proteinExistence type="inferred from homology"/>
<name>A0A1Y2G8X6_9FUNG</name>
<dbReference type="InParanoid" id="A0A1Y2G8X6"/>
<keyword evidence="4" id="KW-1185">Reference proteome</keyword>
<sequence length="419" mass="46889">MLMSTTSFLTSHIRSSIAATVHSTNSILTSLKTSLGLSLAAPKESSKEQRKDGSVYYSKEAVDKTQVAFPHNQYPSLQPWKTLDRRLKNYGYAIPAPVVSHYTAPRHTIVLCHGLFGFDKMGPEALPQLQIHYWKGIQKALTKLGANVVVARVPRTGSIKERAEDLHKFLSTNMEGMPINFVAHSMGGLDCRYLISHIHNKNYTVQSLTTLSTPHRGSPVMDWFRDNVGVGLLLQSEEEAMRKLGEAAKISKEAAQQAAQEVSEALHSYLEDAAGRVLSSGDRAVPRVNFISPLLNRLIPFLDTPAYANLTTTYCNEVFNPNTPDDPRVSYFSYGAAVPQIPLWQPLGFPWEVIKAKEGENDGLVSLKSAKWGQYVETVEADHWDLNNRWRLKIGYNHKSFDAVDLYMTLANRLYTYGF</sequence>
<dbReference type="InterPro" id="IPR029058">
    <property type="entry name" value="AB_hydrolase_fold"/>
</dbReference>
<evidence type="ECO:0000313" key="3">
    <source>
        <dbReference type="EMBL" id="ORY99690.1"/>
    </source>
</evidence>
<dbReference type="Proteomes" id="UP000193648">
    <property type="component" value="Unassembled WGS sequence"/>
</dbReference>